<keyword evidence="2" id="KW-1185">Reference proteome</keyword>
<gene>
    <name evidence="1" type="ORF">HERILL_LOCUS1866</name>
</gene>
<reference evidence="1 2" key="1">
    <citation type="submission" date="2020-11" db="EMBL/GenBank/DDBJ databases">
        <authorList>
            <person name="Wallbank WR R."/>
            <person name="Pardo Diaz C."/>
            <person name="Kozak K."/>
            <person name="Martin S."/>
            <person name="Jiggins C."/>
            <person name="Moest M."/>
            <person name="Warren A I."/>
            <person name="Generalovic N T."/>
            <person name="Byers J.R.P. K."/>
            <person name="Montejo-Kovacevich G."/>
            <person name="Yen C E."/>
        </authorList>
    </citation>
    <scope>NUCLEOTIDE SEQUENCE [LARGE SCALE GENOMIC DNA]</scope>
</reference>
<dbReference type="OrthoDB" id="8065733at2759"/>
<proteinExistence type="predicted"/>
<dbReference type="EMBL" id="LR899009">
    <property type="protein sequence ID" value="CAD7078608.1"/>
    <property type="molecule type" value="Genomic_DNA"/>
</dbReference>
<evidence type="ECO:0008006" key="3">
    <source>
        <dbReference type="Google" id="ProtNLM"/>
    </source>
</evidence>
<name>A0A7R8UDC6_HERIL</name>
<dbReference type="GO" id="GO:0071897">
    <property type="term" value="P:DNA biosynthetic process"/>
    <property type="evidence" value="ECO:0007669"/>
    <property type="project" value="UniProtKB-ARBA"/>
</dbReference>
<dbReference type="InterPro" id="IPR043502">
    <property type="entry name" value="DNA/RNA_pol_sf"/>
</dbReference>
<evidence type="ECO:0000313" key="2">
    <source>
        <dbReference type="Proteomes" id="UP000594454"/>
    </source>
</evidence>
<dbReference type="AlphaFoldDB" id="A0A7R8UDC6"/>
<evidence type="ECO:0000313" key="1">
    <source>
        <dbReference type="EMBL" id="CAD7078608.1"/>
    </source>
</evidence>
<organism evidence="1 2">
    <name type="scientific">Hermetia illucens</name>
    <name type="common">Black soldier fly</name>
    <dbReference type="NCBI Taxonomy" id="343691"/>
    <lineage>
        <taxon>Eukaryota</taxon>
        <taxon>Metazoa</taxon>
        <taxon>Ecdysozoa</taxon>
        <taxon>Arthropoda</taxon>
        <taxon>Hexapoda</taxon>
        <taxon>Insecta</taxon>
        <taxon>Pterygota</taxon>
        <taxon>Neoptera</taxon>
        <taxon>Endopterygota</taxon>
        <taxon>Diptera</taxon>
        <taxon>Brachycera</taxon>
        <taxon>Stratiomyomorpha</taxon>
        <taxon>Stratiomyidae</taxon>
        <taxon>Hermetiinae</taxon>
        <taxon>Hermetia</taxon>
    </lineage>
</organism>
<dbReference type="Proteomes" id="UP000594454">
    <property type="component" value="Chromosome 1"/>
</dbReference>
<accession>A0A7R8UDC6</accession>
<protein>
    <recommendedName>
        <fullName evidence="3">Reverse transcriptase domain-containing protein</fullName>
    </recommendedName>
</protein>
<dbReference type="PANTHER" id="PTHR47331">
    <property type="entry name" value="PHD-TYPE DOMAIN-CONTAINING PROTEIN"/>
    <property type="match status" value="1"/>
</dbReference>
<sequence length="200" mass="22710">MENECDSSLSAKITEVISLTTADNFQETIIVSARILVEVTDGLPYINLPTRATNLLFRKCEYILRGDVEYLYREILVRPEDRDFQRIVWRNDPAEGIMDYRLNTVTFGVASPPFLASCMLHEVASSIQTIQPEVAGVILQDFYTTDIITGTHELKQTHNLRRSLNEVLSTAGLPLREWASNKESMNNTVDSDRELKNQLA</sequence>
<dbReference type="InParanoid" id="A0A7R8UDC6"/>
<dbReference type="SUPFAM" id="SSF56672">
    <property type="entry name" value="DNA/RNA polymerases"/>
    <property type="match status" value="1"/>
</dbReference>